<organism evidence="3 4">
    <name type="scientific">Cnuella takakiae</name>
    <dbReference type="NCBI Taxonomy" id="1302690"/>
    <lineage>
        <taxon>Bacteria</taxon>
        <taxon>Pseudomonadati</taxon>
        <taxon>Bacteroidota</taxon>
        <taxon>Chitinophagia</taxon>
        <taxon>Chitinophagales</taxon>
        <taxon>Chitinophagaceae</taxon>
        <taxon>Cnuella</taxon>
    </lineage>
</organism>
<feature type="domain" description="DUF305" evidence="2">
    <location>
        <begin position="46"/>
        <end position="127"/>
    </location>
</feature>
<evidence type="ECO:0000313" key="4">
    <source>
        <dbReference type="Proteomes" id="UP000184368"/>
    </source>
</evidence>
<dbReference type="InterPro" id="IPR012347">
    <property type="entry name" value="Ferritin-like"/>
</dbReference>
<name>A0A1M5GYA7_9BACT</name>
<dbReference type="EMBL" id="FQUO01000017">
    <property type="protein sequence ID" value="SHG08711.1"/>
    <property type="molecule type" value="Genomic_DNA"/>
</dbReference>
<dbReference type="AlphaFoldDB" id="A0A1M5GYA7"/>
<dbReference type="STRING" id="1302690.BUE76_02240"/>
<dbReference type="Gene3D" id="1.20.1260.10">
    <property type="match status" value="2"/>
</dbReference>
<dbReference type="RefSeq" id="WP_073046746.1">
    <property type="nucleotide sequence ID" value="NZ_FQUO01000017.1"/>
</dbReference>
<dbReference type="Proteomes" id="UP000184368">
    <property type="component" value="Unassembled WGS sequence"/>
</dbReference>
<dbReference type="OrthoDB" id="8603558at2"/>
<dbReference type="Pfam" id="PF03713">
    <property type="entry name" value="DUF305"/>
    <property type="match status" value="2"/>
</dbReference>
<dbReference type="PANTHER" id="PTHR36933:SF1">
    <property type="entry name" value="SLL0788 PROTEIN"/>
    <property type="match status" value="1"/>
</dbReference>
<protein>
    <submittedName>
        <fullName evidence="3">Uncharacterized conserved protein, DUF305 family</fullName>
    </submittedName>
</protein>
<feature type="chain" id="PRO_5012499881" evidence="1">
    <location>
        <begin position="19"/>
        <end position="216"/>
    </location>
</feature>
<dbReference type="PANTHER" id="PTHR36933">
    <property type="entry name" value="SLL0788 PROTEIN"/>
    <property type="match status" value="1"/>
</dbReference>
<feature type="signal peptide" evidence="1">
    <location>
        <begin position="1"/>
        <end position="18"/>
    </location>
</feature>
<sequence length="216" mass="23930">MYRYLIALSLLAACGNDAATTDNDLDSGAHPSHDMHANTYMDDAMAQTAPNPMRDMHQAMNTMMDSMHTYQPTGDADRDFAYLMRKHHQSAVEMAQAEISGGTDSSLVQLARTIVRDQQAEMNLFDATLQRPTASGKSAYGRKAMGMMSAMDKMEGGSVDHMFASMMIPHHKDGVKMANAYLKEGSDAGLMEVARNIVQTQPQEIKQLQQWLKAHR</sequence>
<reference evidence="3 4" key="1">
    <citation type="submission" date="2016-11" db="EMBL/GenBank/DDBJ databases">
        <authorList>
            <person name="Jaros S."/>
            <person name="Januszkiewicz K."/>
            <person name="Wedrychowicz H."/>
        </authorList>
    </citation>
    <scope>NUCLEOTIDE SEQUENCE [LARGE SCALE GENOMIC DNA]</scope>
    <source>
        <strain evidence="3 4">DSM 26897</strain>
    </source>
</reference>
<feature type="domain" description="DUF305" evidence="2">
    <location>
        <begin position="143"/>
        <end position="212"/>
    </location>
</feature>
<proteinExistence type="predicted"/>
<gene>
    <name evidence="3" type="ORF">SAMN05444008_117109</name>
</gene>
<evidence type="ECO:0000256" key="1">
    <source>
        <dbReference type="SAM" id="SignalP"/>
    </source>
</evidence>
<accession>A0A1M5GYA7</accession>
<dbReference type="InterPro" id="IPR005183">
    <property type="entry name" value="DUF305_CopM-like"/>
</dbReference>
<keyword evidence="4" id="KW-1185">Reference proteome</keyword>
<keyword evidence="1" id="KW-0732">Signal</keyword>
<evidence type="ECO:0000259" key="2">
    <source>
        <dbReference type="Pfam" id="PF03713"/>
    </source>
</evidence>
<evidence type="ECO:0000313" key="3">
    <source>
        <dbReference type="EMBL" id="SHG08711.1"/>
    </source>
</evidence>